<protein>
    <recommendedName>
        <fullName evidence="3">Tc1-like transposase DDE domain-containing protein</fullName>
    </recommendedName>
</protein>
<organism evidence="1 2">
    <name type="scientific">Brassicogethes aeneus</name>
    <name type="common">Rape pollen beetle</name>
    <name type="synonym">Meligethes aeneus</name>
    <dbReference type="NCBI Taxonomy" id="1431903"/>
    <lineage>
        <taxon>Eukaryota</taxon>
        <taxon>Metazoa</taxon>
        <taxon>Ecdysozoa</taxon>
        <taxon>Arthropoda</taxon>
        <taxon>Hexapoda</taxon>
        <taxon>Insecta</taxon>
        <taxon>Pterygota</taxon>
        <taxon>Neoptera</taxon>
        <taxon>Endopterygota</taxon>
        <taxon>Coleoptera</taxon>
        <taxon>Polyphaga</taxon>
        <taxon>Cucujiformia</taxon>
        <taxon>Nitidulidae</taxon>
        <taxon>Meligethinae</taxon>
        <taxon>Brassicogethes</taxon>
    </lineage>
</organism>
<dbReference type="SUPFAM" id="SSF90112">
    <property type="entry name" value="Neurotransmitter-gated ion-channel transmembrane pore"/>
    <property type="match status" value="1"/>
</dbReference>
<reference evidence="1" key="1">
    <citation type="submission" date="2021-12" db="EMBL/GenBank/DDBJ databases">
        <authorList>
            <person name="King R."/>
        </authorList>
    </citation>
    <scope>NUCLEOTIDE SEQUENCE</scope>
</reference>
<name>A0A9P0BAI3_BRAAE</name>
<sequence>MAPWVRRVFIHILPRLLVMRRPHYQLDRKSMSSSHRIMVRTCNGLELRDPGIYSDSGNIPEDPSGLFPSASSRDELTPRELEAGAISACRIHGTTPPPGLIQHLAEDLGHDVGHDLGISSLEDALFLEEHPWHHCPEVHKAIDGVRFIADHTRREEDSTRRDDTRRGLMELPRIALLRTKFLKLYITNRRSDRPLQFLFLDETWIFKNRKNITFSWQDLSHKSVRRLKVDGPRHIVLHASSSNEGSQLIFASKSKTGDYHGDMNEANFLKWFEYQLQLLKEPSIIVMDNASYHSTLVSKDPSSIWRKAN</sequence>
<keyword evidence="2" id="KW-1185">Reference proteome</keyword>
<gene>
    <name evidence="1" type="ORF">MELIAE_LOCUS8891</name>
</gene>
<evidence type="ECO:0008006" key="3">
    <source>
        <dbReference type="Google" id="ProtNLM"/>
    </source>
</evidence>
<dbReference type="InterPro" id="IPR036397">
    <property type="entry name" value="RNaseH_sf"/>
</dbReference>
<proteinExistence type="predicted"/>
<dbReference type="GO" id="GO:0006811">
    <property type="term" value="P:monoatomic ion transport"/>
    <property type="evidence" value="ECO:0007669"/>
    <property type="project" value="InterPro"/>
</dbReference>
<accession>A0A9P0BAI3</accession>
<dbReference type="Proteomes" id="UP001154078">
    <property type="component" value="Chromosome 6"/>
</dbReference>
<dbReference type="OrthoDB" id="5975154at2759"/>
<dbReference type="InterPro" id="IPR036719">
    <property type="entry name" value="Neuro-gated_channel_TM_sf"/>
</dbReference>
<dbReference type="EMBL" id="OV121137">
    <property type="protein sequence ID" value="CAH0558595.1"/>
    <property type="molecule type" value="Genomic_DNA"/>
</dbReference>
<dbReference type="GO" id="GO:0003676">
    <property type="term" value="F:nucleic acid binding"/>
    <property type="evidence" value="ECO:0007669"/>
    <property type="project" value="InterPro"/>
</dbReference>
<dbReference type="PANTHER" id="PTHR33939:SF1">
    <property type="entry name" value="DUF4371 DOMAIN-CONTAINING PROTEIN"/>
    <property type="match status" value="1"/>
</dbReference>
<dbReference type="PANTHER" id="PTHR33939">
    <property type="entry name" value="PROTEIN CBG22215"/>
    <property type="match status" value="1"/>
</dbReference>
<dbReference type="GO" id="GO:0016020">
    <property type="term" value="C:membrane"/>
    <property type="evidence" value="ECO:0007669"/>
    <property type="project" value="InterPro"/>
</dbReference>
<dbReference type="Gene3D" id="3.30.420.10">
    <property type="entry name" value="Ribonuclease H-like superfamily/Ribonuclease H"/>
    <property type="match status" value="1"/>
</dbReference>
<dbReference type="AlphaFoldDB" id="A0A9P0BAI3"/>
<evidence type="ECO:0000313" key="1">
    <source>
        <dbReference type="EMBL" id="CAH0558595.1"/>
    </source>
</evidence>
<evidence type="ECO:0000313" key="2">
    <source>
        <dbReference type="Proteomes" id="UP001154078"/>
    </source>
</evidence>